<dbReference type="InterPro" id="IPR011856">
    <property type="entry name" value="tRNA_endonuc-like_dom_sf"/>
</dbReference>
<accession>A0A0G0IPP3</accession>
<organism evidence="3 4">
    <name type="scientific">Candidatus Woesebacteria bacterium GW2011_GWC1_38_13</name>
    <dbReference type="NCBI Taxonomy" id="1618583"/>
    <lineage>
        <taxon>Bacteria</taxon>
        <taxon>Candidatus Woeseibacteriota</taxon>
    </lineage>
</organism>
<dbReference type="PANTHER" id="PTHR34039:SF1">
    <property type="entry name" value="UPF0102 PROTEIN YRAN"/>
    <property type="match status" value="1"/>
</dbReference>
<sequence length="118" mass="13716">MISSGTSKGRVGEQLASKYLMCAGFKIIEKNFRSSFGELDIIAIKCGIIYFCEVKTRWGLRYGYPEESVNVKKLNKIRKTIDYYFYKNKITDQKIKIIVISQLIQNKKLIYQKMIGLN</sequence>
<reference evidence="3 4" key="1">
    <citation type="journal article" date="2015" name="Nature">
        <title>rRNA introns, odd ribosomes, and small enigmatic genomes across a large radiation of phyla.</title>
        <authorList>
            <person name="Brown C.T."/>
            <person name="Hug L.A."/>
            <person name="Thomas B.C."/>
            <person name="Sharon I."/>
            <person name="Castelle C.J."/>
            <person name="Singh A."/>
            <person name="Wilkins M.J."/>
            <person name="Williams K.H."/>
            <person name="Banfield J.F."/>
        </authorList>
    </citation>
    <scope>NUCLEOTIDE SEQUENCE [LARGE SCALE GENOMIC DNA]</scope>
</reference>
<evidence type="ECO:0000313" key="4">
    <source>
        <dbReference type="Proteomes" id="UP000034096"/>
    </source>
</evidence>
<dbReference type="Proteomes" id="UP000034096">
    <property type="component" value="Unassembled WGS sequence"/>
</dbReference>
<dbReference type="InterPro" id="IPR011335">
    <property type="entry name" value="Restrct_endonuc-II-like"/>
</dbReference>
<evidence type="ECO:0000256" key="1">
    <source>
        <dbReference type="ARBA" id="ARBA00006738"/>
    </source>
</evidence>
<protein>
    <recommendedName>
        <fullName evidence="2">UPF0102 protein US75_C0004G0021</fullName>
    </recommendedName>
</protein>
<gene>
    <name evidence="3" type="ORF">US75_C0004G0021</name>
</gene>
<dbReference type="GO" id="GO:0003676">
    <property type="term" value="F:nucleic acid binding"/>
    <property type="evidence" value="ECO:0007669"/>
    <property type="project" value="InterPro"/>
</dbReference>
<evidence type="ECO:0000256" key="2">
    <source>
        <dbReference type="HAMAP-Rule" id="MF_00048"/>
    </source>
</evidence>
<comment type="caution">
    <text evidence="3">The sequence shown here is derived from an EMBL/GenBank/DDBJ whole genome shotgun (WGS) entry which is preliminary data.</text>
</comment>
<name>A0A0G0IPP3_9BACT</name>
<dbReference type="SUPFAM" id="SSF52980">
    <property type="entry name" value="Restriction endonuclease-like"/>
    <property type="match status" value="1"/>
</dbReference>
<dbReference type="HAMAP" id="MF_00048">
    <property type="entry name" value="UPF0102"/>
    <property type="match status" value="1"/>
</dbReference>
<dbReference type="AlphaFoldDB" id="A0A0G0IPP3"/>
<dbReference type="InterPro" id="IPR003509">
    <property type="entry name" value="UPF0102_YraN-like"/>
</dbReference>
<evidence type="ECO:0000313" key="3">
    <source>
        <dbReference type="EMBL" id="KKQ56667.1"/>
    </source>
</evidence>
<dbReference type="PANTHER" id="PTHR34039">
    <property type="entry name" value="UPF0102 PROTEIN YRAN"/>
    <property type="match status" value="1"/>
</dbReference>
<proteinExistence type="inferred from homology"/>
<comment type="similarity">
    <text evidence="1 2">Belongs to the UPF0102 family.</text>
</comment>
<dbReference type="STRING" id="1618583.US75_C0004G0021"/>
<dbReference type="EMBL" id="LBUE01000004">
    <property type="protein sequence ID" value="KKQ56667.1"/>
    <property type="molecule type" value="Genomic_DNA"/>
</dbReference>
<dbReference type="Gene3D" id="3.40.1350.10">
    <property type="match status" value="1"/>
</dbReference>
<dbReference type="Pfam" id="PF02021">
    <property type="entry name" value="UPF0102"/>
    <property type="match status" value="1"/>
</dbReference>